<feature type="transmembrane region" description="Helical" evidence="1">
    <location>
        <begin position="80"/>
        <end position="100"/>
    </location>
</feature>
<dbReference type="PROSITE" id="PS51257">
    <property type="entry name" value="PROKAR_LIPOPROTEIN"/>
    <property type="match status" value="1"/>
</dbReference>
<dbReference type="eggNOG" id="COG3086">
    <property type="taxonomic scope" value="Bacteria"/>
</dbReference>
<accession>C1DQR8</accession>
<keyword evidence="3" id="KW-1185">Reference proteome</keyword>
<dbReference type="InterPro" id="IPR007359">
    <property type="entry name" value="SigmaE_reg_RseC_MucC"/>
</dbReference>
<feature type="transmembrane region" description="Helical" evidence="1">
    <location>
        <begin position="106"/>
        <end position="122"/>
    </location>
</feature>
<name>C1DQR8_AZOVD</name>
<dbReference type="RefSeq" id="WP_012700010.1">
    <property type="nucleotide sequence ID" value="NC_012560.1"/>
</dbReference>
<dbReference type="HOGENOM" id="CLU_124911_0_2_6"/>
<reference evidence="2 3" key="1">
    <citation type="journal article" date="2009" name="J. Bacteriol.">
        <title>Genome sequence of Azotobacter vinelandii, an obligate aerobe specialized to support diverse anaerobic metabolic processes.</title>
        <authorList>
            <person name="Setubal J.C."/>
            <person name="dos Santos P."/>
            <person name="Goldman B.S."/>
            <person name="Ertesvag H."/>
            <person name="Espin G."/>
            <person name="Rubio L.M."/>
            <person name="Valla S."/>
            <person name="Almeida N.F."/>
            <person name="Balasubramanian D."/>
            <person name="Cromes L."/>
            <person name="Curatti L."/>
            <person name="Du Z."/>
            <person name="Godsy E."/>
            <person name="Goodner B."/>
            <person name="Hellner-Burris K."/>
            <person name="Hernandez J.A."/>
            <person name="Houmiel K."/>
            <person name="Imperial J."/>
            <person name="Kennedy C."/>
            <person name="Larson T.J."/>
            <person name="Latreille P."/>
            <person name="Ligon L.S."/>
            <person name="Lu J."/>
            <person name="Maerk M."/>
            <person name="Miller N.M."/>
            <person name="Norton S."/>
            <person name="O'Carroll I.P."/>
            <person name="Paulsen I."/>
            <person name="Raulfs E.C."/>
            <person name="Roemer R."/>
            <person name="Rosser J."/>
            <person name="Segura D."/>
            <person name="Slater S."/>
            <person name="Stricklin S.L."/>
            <person name="Studholme D.J."/>
            <person name="Sun J."/>
            <person name="Viana C.J."/>
            <person name="Wallin E."/>
            <person name="Wang B."/>
            <person name="Wheeler C."/>
            <person name="Zhu H."/>
            <person name="Dean D.R."/>
            <person name="Dixon R."/>
            <person name="Wood D."/>
        </authorList>
    </citation>
    <scope>NUCLEOTIDE SEQUENCE [LARGE SCALE GENOMIC DNA]</scope>
    <source>
        <strain evidence="3">DJ / ATCC BAA-1303</strain>
    </source>
</reference>
<dbReference type="PANTHER" id="PTHR35867:SF1">
    <property type="entry name" value="PROTEIN RSEC"/>
    <property type="match status" value="1"/>
</dbReference>
<keyword evidence="1" id="KW-0472">Membrane</keyword>
<dbReference type="STRING" id="322710.Avin_13720"/>
<evidence type="ECO:0000313" key="2">
    <source>
        <dbReference type="EMBL" id="ACO77591.1"/>
    </source>
</evidence>
<dbReference type="EMBL" id="CP001157">
    <property type="protein sequence ID" value="ACO77591.1"/>
    <property type="molecule type" value="Genomic_DNA"/>
</dbReference>
<sequence>MIEEPGRVVAIEREAVWIEALDEAACPGCTASVGCGRWSFDWLETPRRRRRIRALSVMPLRVGDAVVVGIREDFLLRSTLAIYLLPLLGLFVCTIAIQQLGFGESLMIPAGFLGFVSVWAMVRRISRRQMNDPTLQPVVLRALPGASEGQVRQAAF</sequence>
<dbReference type="InterPro" id="IPR026268">
    <property type="entry name" value="RseC"/>
</dbReference>
<dbReference type="KEGG" id="avn:Avin_13720"/>
<organism evidence="2 3">
    <name type="scientific">Azotobacter vinelandii (strain DJ / ATCC BAA-1303)</name>
    <dbReference type="NCBI Taxonomy" id="322710"/>
    <lineage>
        <taxon>Bacteria</taxon>
        <taxon>Pseudomonadati</taxon>
        <taxon>Pseudomonadota</taxon>
        <taxon>Gammaproteobacteria</taxon>
        <taxon>Pseudomonadales</taxon>
        <taxon>Pseudomonadaceae</taxon>
        <taxon>Azotobacter</taxon>
    </lineage>
</organism>
<gene>
    <name evidence="2" type="primary">mucC</name>
    <name evidence="2" type="ordered locus">Avin_13720</name>
</gene>
<dbReference type="OrthoDB" id="9795854at2"/>
<keyword evidence="1" id="KW-0812">Transmembrane</keyword>
<keyword evidence="1" id="KW-1133">Transmembrane helix</keyword>
<dbReference type="Pfam" id="PF04246">
    <property type="entry name" value="RseC_MucC"/>
    <property type="match status" value="1"/>
</dbReference>
<dbReference type="EnsemblBacteria" id="ACO77591">
    <property type="protein sequence ID" value="ACO77591"/>
    <property type="gene ID" value="Avin_13720"/>
</dbReference>
<dbReference type="GeneID" id="88184676"/>
<dbReference type="AlphaFoldDB" id="C1DQR8"/>
<dbReference type="Proteomes" id="UP000002424">
    <property type="component" value="Chromosome"/>
</dbReference>
<proteinExistence type="predicted"/>
<dbReference type="PIRSF" id="PIRSF004923">
    <property type="entry name" value="RseC"/>
    <property type="match status" value="1"/>
</dbReference>
<dbReference type="PANTHER" id="PTHR35867">
    <property type="entry name" value="PROTEIN RSEC"/>
    <property type="match status" value="1"/>
</dbReference>
<evidence type="ECO:0000256" key="1">
    <source>
        <dbReference type="SAM" id="Phobius"/>
    </source>
</evidence>
<protein>
    <submittedName>
        <fullName evidence="2">Positive regulator for alginate biosynthesis MucC</fullName>
    </submittedName>
</protein>
<evidence type="ECO:0000313" key="3">
    <source>
        <dbReference type="Proteomes" id="UP000002424"/>
    </source>
</evidence>